<keyword evidence="1" id="KW-0812">Transmembrane</keyword>
<dbReference type="EMBL" id="MU003705">
    <property type="protein sequence ID" value="KAF2807278.1"/>
    <property type="molecule type" value="Genomic_DNA"/>
</dbReference>
<accession>A0A6A6YFC4</accession>
<gene>
    <name evidence="2 4" type="ORF">BDZ99DRAFT_77558</name>
</gene>
<name>A0A6A6YFC4_9PEZI</name>
<sequence>MQVRVVVLRHLGPFVILSLGYGFLMVMVFRGMDLPVLVDRVQFTRDGRTVISRQRFADWVSGCWVGIVISTLEPSQVKVTLTRMTYWYRNIMQVSKRVIFKSE</sequence>
<keyword evidence="1" id="KW-1133">Transmembrane helix</keyword>
<protein>
    <submittedName>
        <fullName evidence="2 4">Uncharacterized protein</fullName>
    </submittedName>
</protein>
<proteinExistence type="predicted"/>
<organism evidence="2">
    <name type="scientific">Mytilinidion resinicola</name>
    <dbReference type="NCBI Taxonomy" id="574789"/>
    <lineage>
        <taxon>Eukaryota</taxon>
        <taxon>Fungi</taxon>
        <taxon>Dikarya</taxon>
        <taxon>Ascomycota</taxon>
        <taxon>Pezizomycotina</taxon>
        <taxon>Dothideomycetes</taxon>
        <taxon>Pleosporomycetidae</taxon>
        <taxon>Mytilinidiales</taxon>
        <taxon>Mytilinidiaceae</taxon>
        <taxon>Mytilinidion</taxon>
    </lineage>
</organism>
<dbReference type="Proteomes" id="UP000504636">
    <property type="component" value="Unplaced"/>
</dbReference>
<reference evidence="4" key="2">
    <citation type="submission" date="2020-04" db="EMBL/GenBank/DDBJ databases">
        <authorList>
            <consortium name="NCBI Genome Project"/>
        </authorList>
    </citation>
    <scope>NUCLEOTIDE SEQUENCE</scope>
    <source>
        <strain evidence="4">CBS 304.34</strain>
    </source>
</reference>
<dbReference type="GeneID" id="54469786"/>
<keyword evidence="3" id="KW-1185">Reference proteome</keyword>
<dbReference type="RefSeq" id="XP_033574242.1">
    <property type="nucleotide sequence ID" value="XM_033728893.1"/>
</dbReference>
<reference evidence="4" key="3">
    <citation type="submission" date="2025-04" db="UniProtKB">
        <authorList>
            <consortium name="RefSeq"/>
        </authorList>
    </citation>
    <scope>IDENTIFICATION</scope>
    <source>
        <strain evidence="4">CBS 304.34</strain>
    </source>
</reference>
<evidence type="ECO:0000313" key="4">
    <source>
        <dbReference type="RefSeq" id="XP_033574242.1"/>
    </source>
</evidence>
<feature type="transmembrane region" description="Helical" evidence="1">
    <location>
        <begin position="12"/>
        <end position="32"/>
    </location>
</feature>
<keyword evidence="1" id="KW-0472">Membrane</keyword>
<evidence type="ECO:0000313" key="2">
    <source>
        <dbReference type="EMBL" id="KAF2807278.1"/>
    </source>
</evidence>
<evidence type="ECO:0000256" key="1">
    <source>
        <dbReference type="SAM" id="Phobius"/>
    </source>
</evidence>
<evidence type="ECO:0000313" key="3">
    <source>
        <dbReference type="Proteomes" id="UP000504636"/>
    </source>
</evidence>
<dbReference type="AlphaFoldDB" id="A0A6A6YFC4"/>
<reference evidence="2 4" key="1">
    <citation type="journal article" date="2020" name="Stud. Mycol.">
        <title>101 Dothideomycetes genomes: a test case for predicting lifestyles and emergence of pathogens.</title>
        <authorList>
            <person name="Haridas S."/>
            <person name="Albert R."/>
            <person name="Binder M."/>
            <person name="Bloem J."/>
            <person name="Labutti K."/>
            <person name="Salamov A."/>
            <person name="Andreopoulos B."/>
            <person name="Baker S."/>
            <person name="Barry K."/>
            <person name="Bills G."/>
            <person name="Bluhm B."/>
            <person name="Cannon C."/>
            <person name="Castanera R."/>
            <person name="Culley D."/>
            <person name="Daum C."/>
            <person name="Ezra D."/>
            <person name="Gonzalez J."/>
            <person name="Henrissat B."/>
            <person name="Kuo A."/>
            <person name="Liang C."/>
            <person name="Lipzen A."/>
            <person name="Lutzoni F."/>
            <person name="Magnuson J."/>
            <person name="Mondo S."/>
            <person name="Nolan M."/>
            <person name="Ohm R."/>
            <person name="Pangilinan J."/>
            <person name="Park H.-J."/>
            <person name="Ramirez L."/>
            <person name="Alfaro M."/>
            <person name="Sun H."/>
            <person name="Tritt A."/>
            <person name="Yoshinaga Y."/>
            <person name="Zwiers L.-H."/>
            <person name="Turgeon B."/>
            <person name="Goodwin S."/>
            <person name="Spatafora J."/>
            <person name="Crous P."/>
            <person name="Grigoriev I."/>
        </authorList>
    </citation>
    <scope>NUCLEOTIDE SEQUENCE</scope>
    <source>
        <strain evidence="2 4">CBS 304.34</strain>
    </source>
</reference>